<dbReference type="AlphaFoldDB" id="A0A7X3CR79"/>
<dbReference type="PROSITE" id="PS51094">
    <property type="entry name" value="PTS_EIIA_TYPE_2"/>
    <property type="match status" value="1"/>
</dbReference>
<dbReference type="FunFam" id="3.40.930.10:FF:000009">
    <property type="entry name" value="PTS system, fructose specific IIABC component"/>
    <property type="match status" value="1"/>
</dbReference>
<proteinExistence type="predicted"/>
<dbReference type="CDD" id="cd00211">
    <property type="entry name" value="PTS_IIA_fru"/>
    <property type="match status" value="1"/>
</dbReference>
<protein>
    <submittedName>
        <fullName evidence="8">PTS fructose transporter subunit IIA</fullName>
    </submittedName>
</protein>
<keyword evidence="9" id="KW-1185">Reference proteome</keyword>
<dbReference type="NCBIfam" id="TIGR00848">
    <property type="entry name" value="fruA"/>
    <property type="match status" value="1"/>
</dbReference>
<evidence type="ECO:0000256" key="3">
    <source>
        <dbReference type="ARBA" id="ARBA00022553"/>
    </source>
</evidence>
<feature type="domain" description="PTS EIIA type-2" evidence="7">
    <location>
        <begin position="7"/>
        <end position="152"/>
    </location>
</feature>
<evidence type="ECO:0000313" key="8">
    <source>
        <dbReference type="EMBL" id="MUG69461.1"/>
    </source>
</evidence>
<sequence>MSANANELIQTQTIVLDMNATSRQDCLEQLAARMEAGQYVTDRALFLADVEAREQHASTAIGFGVAIPHGKSAGVVKPGLAFARLSRPLDWNALDGQPVSLIILLAIPQAEAGKEHLRVLASISRKLIHESFRNELSEAKTEEDVLRTLESALS</sequence>
<evidence type="ECO:0000259" key="7">
    <source>
        <dbReference type="PROSITE" id="PS51094"/>
    </source>
</evidence>
<dbReference type="InterPro" id="IPR004715">
    <property type="entry name" value="PTS_IIA_fruc"/>
</dbReference>
<keyword evidence="5" id="KW-0808">Transferase</keyword>
<dbReference type="Pfam" id="PF00359">
    <property type="entry name" value="PTS_EIIA_2"/>
    <property type="match status" value="1"/>
</dbReference>
<dbReference type="SUPFAM" id="SSF55804">
    <property type="entry name" value="Phoshotransferase/anion transport protein"/>
    <property type="match status" value="1"/>
</dbReference>
<evidence type="ECO:0000256" key="2">
    <source>
        <dbReference type="ARBA" id="ARBA00022448"/>
    </source>
</evidence>
<comment type="caution">
    <text evidence="8">The sequence shown here is derived from an EMBL/GenBank/DDBJ whole genome shotgun (WGS) entry which is preliminary data.</text>
</comment>
<dbReference type="InterPro" id="IPR051541">
    <property type="entry name" value="PTS_SugarTrans_NitroReg"/>
</dbReference>
<dbReference type="RefSeq" id="WP_141336138.1">
    <property type="nucleotide sequence ID" value="NZ_WNZX01000001.1"/>
</dbReference>
<dbReference type="Gene3D" id="3.40.930.10">
    <property type="entry name" value="Mannitol-specific EII, Chain A"/>
    <property type="match status" value="1"/>
</dbReference>
<dbReference type="GO" id="GO:0005737">
    <property type="term" value="C:cytoplasm"/>
    <property type="evidence" value="ECO:0007669"/>
    <property type="project" value="UniProtKB-SubCell"/>
</dbReference>
<dbReference type="GO" id="GO:0008982">
    <property type="term" value="F:protein-N(PI)-phosphohistidine-sugar phosphotransferase activity"/>
    <property type="evidence" value="ECO:0007669"/>
    <property type="project" value="InterPro"/>
</dbReference>
<reference evidence="8 9" key="1">
    <citation type="submission" date="2019-11" db="EMBL/GenBank/DDBJ databases">
        <title>Draft genome sequences of five Paenibacillus species of dairy origin.</title>
        <authorList>
            <person name="Olajide A.M."/>
            <person name="Chen S."/>
            <person name="Lapointe G."/>
        </authorList>
    </citation>
    <scope>NUCLEOTIDE SEQUENCE [LARGE SCALE GENOMIC DNA]</scope>
    <source>
        <strain evidence="8 9">2CS3</strain>
    </source>
</reference>
<dbReference type="PANTHER" id="PTHR47738">
    <property type="entry name" value="PTS SYSTEM FRUCTOSE-LIKE EIIA COMPONENT-RELATED"/>
    <property type="match status" value="1"/>
</dbReference>
<evidence type="ECO:0000256" key="1">
    <source>
        <dbReference type="ARBA" id="ARBA00004496"/>
    </source>
</evidence>
<gene>
    <name evidence="8" type="ORF">GNP93_02100</name>
</gene>
<evidence type="ECO:0000256" key="4">
    <source>
        <dbReference type="ARBA" id="ARBA00022597"/>
    </source>
</evidence>
<evidence type="ECO:0000313" key="9">
    <source>
        <dbReference type="Proteomes" id="UP000450917"/>
    </source>
</evidence>
<dbReference type="InterPro" id="IPR002178">
    <property type="entry name" value="PTS_EIIA_type-2_dom"/>
</dbReference>
<dbReference type="PROSITE" id="PS00372">
    <property type="entry name" value="PTS_EIIA_TYPE_2_HIS"/>
    <property type="match status" value="1"/>
</dbReference>
<dbReference type="InterPro" id="IPR016152">
    <property type="entry name" value="PTrfase/Anion_transptr"/>
</dbReference>
<dbReference type="EMBL" id="WNZX01000001">
    <property type="protein sequence ID" value="MUG69461.1"/>
    <property type="molecule type" value="Genomic_DNA"/>
</dbReference>
<keyword evidence="4" id="KW-0762">Sugar transport</keyword>
<keyword evidence="3" id="KW-0597">Phosphoprotein</keyword>
<name>A0A7X3CR79_9BACL</name>
<accession>A0A7X3CR79</accession>
<dbReference type="GO" id="GO:0016020">
    <property type="term" value="C:membrane"/>
    <property type="evidence" value="ECO:0007669"/>
    <property type="project" value="InterPro"/>
</dbReference>
<dbReference type="Proteomes" id="UP000450917">
    <property type="component" value="Unassembled WGS sequence"/>
</dbReference>
<dbReference type="GO" id="GO:0009401">
    <property type="term" value="P:phosphoenolpyruvate-dependent sugar phosphotransferase system"/>
    <property type="evidence" value="ECO:0007669"/>
    <property type="project" value="UniProtKB-KW"/>
</dbReference>
<keyword evidence="6" id="KW-0598">Phosphotransferase system</keyword>
<comment type="subcellular location">
    <subcellularLocation>
        <location evidence="1">Cytoplasm</location>
    </subcellularLocation>
</comment>
<keyword evidence="2" id="KW-0813">Transport</keyword>
<evidence type="ECO:0000256" key="5">
    <source>
        <dbReference type="ARBA" id="ARBA00022679"/>
    </source>
</evidence>
<evidence type="ECO:0000256" key="6">
    <source>
        <dbReference type="ARBA" id="ARBA00022683"/>
    </source>
</evidence>
<organism evidence="8 9">
    <name type="scientific">Paenibacillus validus</name>
    <dbReference type="NCBI Taxonomy" id="44253"/>
    <lineage>
        <taxon>Bacteria</taxon>
        <taxon>Bacillati</taxon>
        <taxon>Bacillota</taxon>
        <taxon>Bacilli</taxon>
        <taxon>Bacillales</taxon>
        <taxon>Paenibacillaceae</taxon>
        <taxon>Paenibacillus</taxon>
    </lineage>
</organism>
<dbReference type="PANTHER" id="PTHR47738:SF2">
    <property type="entry name" value="PTS SYSTEM FRUCTOSE-LIKE EIIA COMPONENT"/>
    <property type="match status" value="1"/>
</dbReference>